<organism evidence="2">
    <name type="scientific">Chromera velia CCMP2878</name>
    <dbReference type="NCBI Taxonomy" id="1169474"/>
    <lineage>
        <taxon>Eukaryota</taxon>
        <taxon>Sar</taxon>
        <taxon>Alveolata</taxon>
        <taxon>Colpodellida</taxon>
        <taxon>Chromeraceae</taxon>
        <taxon>Chromera</taxon>
    </lineage>
</organism>
<gene>
    <name evidence="2" type="ORF">Cvel_8344</name>
</gene>
<feature type="compositionally biased region" description="Basic and acidic residues" evidence="1">
    <location>
        <begin position="42"/>
        <end position="56"/>
    </location>
</feature>
<dbReference type="AlphaFoldDB" id="A0A0G4HSS1"/>
<name>A0A0G4HSS1_9ALVE</name>
<sequence length="158" mass="17456">MIPHVPHQTFGSGRYKLFNRAQVQAYALQKHGAAGLQKKRQAREVREARKRQKEESAEQAARALARGQPLPRVAEDAEEGGDSTAGRSVVKNGAWHTLRMSIEEFFGEEKIYGSGGTHGCNSQICIGAEEEESDLTLKYCASSKILSIGAWIQQDPWS</sequence>
<dbReference type="EMBL" id="CDMZ01003749">
    <property type="protein sequence ID" value="CEM47443.1"/>
    <property type="molecule type" value="Genomic_DNA"/>
</dbReference>
<reference evidence="2" key="1">
    <citation type="submission" date="2014-11" db="EMBL/GenBank/DDBJ databases">
        <authorList>
            <person name="Otto D Thomas"/>
            <person name="Naeem Raeece"/>
        </authorList>
    </citation>
    <scope>NUCLEOTIDE SEQUENCE</scope>
</reference>
<protein>
    <submittedName>
        <fullName evidence="2">Uncharacterized protein</fullName>
    </submittedName>
</protein>
<accession>A0A0G4HSS1</accession>
<evidence type="ECO:0000313" key="2">
    <source>
        <dbReference type="EMBL" id="CEM47443.1"/>
    </source>
</evidence>
<proteinExistence type="predicted"/>
<feature type="region of interest" description="Disordered" evidence="1">
    <location>
        <begin position="32"/>
        <end position="88"/>
    </location>
</feature>
<dbReference type="VEuPathDB" id="CryptoDB:Cvel_8344"/>
<evidence type="ECO:0000256" key="1">
    <source>
        <dbReference type="SAM" id="MobiDB-lite"/>
    </source>
</evidence>